<evidence type="ECO:0000256" key="1">
    <source>
        <dbReference type="ARBA" id="ARBA00004071"/>
    </source>
</evidence>
<comment type="function">
    <text evidence="1">Alpha-L-fucosidase is responsible for hydrolyzing the alpha-1,6-linked fucose joined to the reducing-end N-acetylglucosamine of the carbohydrate moieties of glycoproteins.</text>
</comment>
<dbReference type="InterPro" id="IPR057739">
    <property type="entry name" value="Glyco_hydro_29_N"/>
</dbReference>
<keyword evidence="9" id="KW-1185">Reference proteome</keyword>
<keyword evidence="4" id="KW-0732">Signal</keyword>
<dbReference type="RefSeq" id="WP_188773511.1">
    <property type="nucleotide sequence ID" value="NZ_BMMB01000001.1"/>
</dbReference>
<dbReference type="PANTHER" id="PTHR10030">
    <property type="entry name" value="ALPHA-L-FUCOSIDASE"/>
    <property type="match status" value="1"/>
</dbReference>
<gene>
    <name evidence="8" type="ORF">JOC58_001186</name>
</gene>
<dbReference type="PIRSF" id="PIRSF001092">
    <property type="entry name" value="Alpha-L-fucosidase"/>
    <property type="match status" value="1"/>
</dbReference>
<accession>A0ABU1IVJ8</accession>
<dbReference type="Gene3D" id="3.20.20.80">
    <property type="entry name" value="Glycosidases"/>
    <property type="match status" value="1"/>
</dbReference>
<dbReference type="EMBL" id="JAVDQH010000004">
    <property type="protein sequence ID" value="MDR6243299.1"/>
    <property type="molecule type" value="Genomic_DNA"/>
</dbReference>
<evidence type="ECO:0000313" key="8">
    <source>
        <dbReference type="EMBL" id="MDR6243299.1"/>
    </source>
</evidence>
<dbReference type="PRINTS" id="PR00741">
    <property type="entry name" value="GLHYDRLASE29"/>
</dbReference>
<evidence type="ECO:0000259" key="7">
    <source>
        <dbReference type="Pfam" id="PF01120"/>
    </source>
</evidence>
<evidence type="ECO:0000256" key="4">
    <source>
        <dbReference type="ARBA" id="ARBA00022729"/>
    </source>
</evidence>
<dbReference type="Proteomes" id="UP001185028">
    <property type="component" value="Unassembled WGS sequence"/>
</dbReference>
<dbReference type="Pfam" id="PF01120">
    <property type="entry name" value="Alpha_L_fucos"/>
    <property type="match status" value="1"/>
</dbReference>
<evidence type="ECO:0000313" key="9">
    <source>
        <dbReference type="Proteomes" id="UP001185028"/>
    </source>
</evidence>
<dbReference type="EC" id="3.2.1.51" evidence="3"/>
<dbReference type="SMART" id="SM00812">
    <property type="entry name" value="Alpha_L_fucos"/>
    <property type="match status" value="1"/>
</dbReference>
<dbReference type="Gene3D" id="2.60.40.1180">
    <property type="entry name" value="Golgi alpha-mannosidase II"/>
    <property type="match status" value="1"/>
</dbReference>
<dbReference type="InterPro" id="IPR016286">
    <property type="entry name" value="FUC_metazoa-typ"/>
</dbReference>
<evidence type="ECO:0000256" key="6">
    <source>
        <dbReference type="ARBA" id="ARBA00023295"/>
    </source>
</evidence>
<evidence type="ECO:0000256" key="3">
    <source>
        <dbReference type="ARBA" id="ARBA00012662"/>
    </source>
</evidence>
<dbReference type="InterPro" id="IPR013780">
    <property type="entry name" value="Glyco_hydro_b"/>
</dbReference>
<organism evidence="8 9">
    <name type="scientific">Paenibacillus hunanensis</name>
    <dbReference type="NCBI Taxonomy" id="539262"/>
    <lineage>
        <taxon>Bacteria</taxon>
        <taxon>Bacillati</taxon>
        <taxon>Bacillota</taxon>
        <taxon>Bacilli</taxon>
        <taxon>Bacillales</taxon>
        <taxon>Paenibacillaceae</taxon>
        <taxon>Paenibacillus</taxon>
    </lineage>
</organism>
<comment type="similarity">
    <text evidence="2">Belongs to the glycosyl hydrolase 29 family.</text>
</comment>
<keyword evidence="6 8" id="KW-0326">Glycosidase</keyword>
<name>A0ABU1IVJ8_9BACL</name>
<dbReference type="GO" id="GO:0004560">
    <property type="term" value="F:alpha-L-fucosidase activity"/>
    <property type="evidence" value="ECO:0007669"/>
    <property type="project" value="UniProtKB-EC"/>
</dbReference>
<dbReference type="InterPro" id="IPR000933">
    <property type="entry name" value="Glyco_hydro_29"/>
</dbReference>
<dbReference type="InterPro" id="IPR017853">
    <property type="entry name" value="GH"/>
</dbReference>
<protein>
    <recommendedName>
        <fullName evidence="3">alpha-L-fucosidase</fullName>
        <ecNumber evidence="3">3.2.1.51</ecNumber>
    </recommendedName>
</protein>
<evidence type="ECO:0000256" key="2">
    <source>
        <dbReference type="ARBA" id="ARBA00007951"/>
    </source>
</evidence>
<keyword evidence="5 8" id="KW-0378">Hydrolase</keyword>
<feature type="domain" description="Glycoside hydrolase family 29 N-terminal" evidence="7">
    <location>
        <begin position="46"/>
        <end position="375"/>
    </location>
</feature>
<proteinExistence type="inferred from homology"/>
<sequence length="475" mass="55119">MSEQQMTEKEQQQLDKLLEVQGGVHNYSSEESWVKPEDPYILERLEWFKDQKLGLMMHWGPYSQLGVVESWALSDDDGDWSRDGIDWQPDPQQLKREYFGLNRTFNPIRFQPDVWAELAKEGGFRYLNFTTKHHDGFCMWDTHTTNYRITGKETPFHQHRYADIVGHLFEAFRQQGLAISAYFSKADWHTPYYWTDGMERGDHRWRGPSYDPHQYPWLWEEFVQFTHKQIEELLTRYGRVDVLWLDAGWVRPGKGGQDIRLGEIVDRMREHQPWLLAADRTVGGAYENIVTPEQTVPEHAMSIPWESCVTMGTSFSFRYEDDYKSVRELVHMLMEIVSKGGNLALNVGPQPDGRLPAGAIERIKGLGAWLNTYGEAVYETRSCEPVYTDNWAFTGRAAEQRVYASYLYSNEGTPVPSVHLIPYQAQIQSIDLLGEEVLTNLTFRQTEQGIEVDLPATARNENKAPIAHVFRLHTS</sequence>
<reference evidence="8 9" key="1">
    <citation type="submission" date="2023-07" db="EMBL/GenBank/DDBJ databases">
        <title>Genomic Encyclopedia of Type Strains, Phase IV (KMG-IV): sequencing the most valuable type-strain genomes for metagenomic binning, comparative biology and taxonomic classification.</title>
        <authorList>
            <person name="Goeker M."/>
        </authorList>
    </citation>
    <scope>NUCLEOTIDE SEQUENCE [LARGE SCALE GENOMIC DNA]</scope>
    <source>
        <strain evidence="8 9">DSM 22170</strain>
    </source>
</reference>
<dbReference type="SUPFAM" id="SSF51445">
    <property type="entry name" value="(Trans)glycosidases"/>
    <property type="match status" value="1"/>
</dbReference>
<dbReference type="PANTHER" id="PTHR10030:SF37">
    <property type="entry name" value="ALPHA-L-FUCOSIDASE-RELATED"/>
    <property type="match status" value="1"/>
</dbReference>
<evidence type="ECO:0000256" key="5">
    <source>
        <dbReference type="ARBA" id="ARBA00022801"/>
    </source>
</evidence>
<comment type="caution">
    <text evidence="8">The sequence shown here is derived from an EMBL/GenBank/DDBJ whole genome shotgun (WGS) entry which is preliminary data.</text>
</comment>